<gene>
    <name evidence="2" type="ORF">MHBO_000571</name>
</gene>
<protein>
    <submittedName>
        <fullName evidence="2">Uncharacterized protein</fullName>
    </submittedName>
</protein>
<evidence type="ECO:0000256" key="1">
    <source>
        <dbReference type="SAM" id="MobiDB-lite"/>
    </source>
</evidence>
<dbReference type="Proteomes" id="UP001439008">
    <property type="component" value="Unassembled WGS sequence"/>
</dbReference>
<accession>A0ABV2AGP6</accession>
<name>A0ABV2AGP6_9EUKA</name>
<proteinExistence type="predicted"/>
<feature type="region of interest" description="Disordered" evidence="1">
    <location>
        <begin position="243"/>
        <end position="266"/>
    </location>
</feature>
<comment type="caution">
    <text evidence="2">The sequence shown here is derived from an EMBL/GenBank/DDBJ whole genome shotgun (WGS) entry which is preliminary data.</text>
</comment>
<dbReference type="EMBL" id="JBDODL010000097">
    <property type="protein sequence ID" value="MES1918629.1"/>
    <property type="molecule type" value="Genomic_DNA"/>
</dbReference>
<keyword evidence="3" id="KW-1185">Reference proteome</keyword>
<evidence type="ECO:0000313" key="3">
    <source>
        <dbReference type="Proteomes" id="UP001439008"/>
    </source>
</evidence>
<feature type="compositionally biased region" description="Basic and acidic residues" evidence="1">
    <location>
        <begin position="44"/>
        <end position="121"/>
    </location>
</feature>
<sequence>MGEILAQEPHFSLQKKDIFRRIETMTPEKFKNWALYESVKKENATKDKIKNCDNDDTIKDGEEDKIKDGEKDKIKDGEKDKIKDEEDKDDDKNVDKKIKNDYKKIKNDDRNGAKDESFSKEDNEDDESDSENSKKAAIPPRRSLRKTPTRLLKAQMELLNKRKSAFFYESGKRRMPCFADEVLEELVSSRRLAVWLKQKEKRNGGKKRVYFATKKSIQWKSLSKSRLRIAPFSRRSKEEDEFFEIKDKNNMSPQEEQKLREQMNKKVSDQVSDNFTNFSLLK</sequence>
<reference evidence="2 3" key="1">
    <citation type="journal article" date="2024" name="BMC Biol.">
        <title>Comparative genomics of Ascetosporea gives new insight into the evolutionary basis for animal parasitism in Rhizaria.</title>
        <authorList>
            <person name="Hiltunen Thoren M."/>
            <person name="Onut-Brannstrom I."/>
            <person name="Alfjorden A."/>
            <person name="Peckova H."/>
            <person name="Swords F."/>
            <person name="Hooper C."/>
            <person name="Holzer A.S."/>
            <person name="Bass D."/>
            <person name="Burki F."/>
        </authorList>
    </citation>
    <scope>NUCLEOTIDE SEQUENCE [LARGE SCALE GENOMIC DNA]</scope>
    <source>
        <strain evidence="2">20-A016</strain>
    </source>
</reference>
<evidence type="ECO:0000313" key="2">
    <source>
        <dbReference type="EMBL" id="MES1918629.1"/>
    </source>
</evidence>
<organism evidence="2 3">
    <name type="scientific">Bonamia ostreae</name>
    <dbReference type="NCBI Taxonomy" id="126728"/>
    <lineage>
        <taxon>Eukaryota</taxon>
        <taxon>Sar</taxon>
        <taxon>Rhizaria</taxon>
        <taxon>Endomyxa</taxon>
        <taxon>Ascetosporea</taxon>
        <taxon>Haplosporida</taxon>
        <taxon>Bonamia</taxon>
    </lineage>
</organism>
<feature type="region of interest" description="Disordered" evidence="1">
    <location>
        <begin position="44"/>
        <end position="149"/>
    </location>
</feature>